<evidence type="ECO:0000313" key="2">
    <source>
        <dbReference type="EMBL" id="TWT35211.1"/>
    </source>
</evidence>
<gene>
    <name evidence="2" type="ORF">KOR34_00990</name>
</gene>
<dbReference type="Proteomes" id="UP000316714">
    <property type="component" value="Unassembled WGS sequence"/>
</dbReference>
<dbReference type="EMBL" id="SIHJ01000001">
    <property type="protein sequence ID" value="TWT35211.1"/>
    <property type="molecule type" value="Genomic_DNA"/>
</dbReference>
<comment type="caution">
    <text evidence="2">The sequence shown here is derived from an EMBL/GenBank/DDBJ whole genome shotgun (WGS) entry which is preliminary data.</text>
</comment>
<dbReference type="AlphaFoldDB" id="A0A5C5VA83"/>
<evidence type="ECO:0000313" key="3">
    <source>
        <dbReference type="Proteomes" id="UP000316714"/>
    </source>
</evidence>
<accession>A0A5C5VA83</accession>
<name>A0A5C5VA83_9BACT</name>
<proteinExistence type="predicted"/>
<keyword evidence="3" id="KW-1185">Reference proteome</keyword>
<protein>
    <submittedName>
        <fullName evidence="2">Uncharacterized protein</fullName>
    </submittedName>
</protein>
<feature type="compositionally biased region" description="Low complexity" evidence="1">
    <location>
        <begin position="49"/>
        <end position="68"/>
    </location>
</feature>
<feature type="region of interest" description="Disordered" evidence="1">
    <location>
        <begin position="40"/>
        <end position="68"/>
    </location>
</feature>
<organism evidence="2 3">
    <name type="scientific">Posidoniimonas corsicana</name>
    <dbReference type="NCBI Taxonomy" id="1938618"/>
    <lineage>
        <taxon>Bacteria</taxon>
        <taxon>Pseudomonadati</taxon>
        <taxon>Planctomycetota</taxon>
        <taxon>Planctomycetia</taxon>
        <taxon>Pirellulales</taxon>
        <taxon>Lacipirellulaceae</taxon>
        <taxon>Posidoniimonas</taxon>
    </lineage>
</organism>
<sequence>MSFGMGCLLCLLFYKWGCYETRFPGKTRKFAKQVWARARSVATKSDPQSESGAAGSVAEATASRDAAS</sequence>
<evidence type="ECO:0000256" key="1">
    <source>
        <dbReference type="SAM" id="MobiDB-lite"/>
    </source>
</evidence>
<reference evidence="2 3" key="1">
    <citation type="submission" date="2019-02" db="EMBL/GenBank/DDBJ databases">
        <title>Deep-cultivation of Planctomycetes and their phenomic and genomic characterization uncovers novel biology.</title>
        <authorList>
            <person name="Wiegand S."/>
            <person name="Jogler M."/>
            <person name="Boedeker C."/>
            <person name="Pinto D."/>
            <person name="Vollmers J."/>
            <person name="Rivas-Marin E."/>
            <person name="Kohn T."/>
            <person name="Peeters S.H."/>
            <person name="Heuer A."/>
            <person name="Rast P."/>
            <person name="Oberbeckmann S."/>
            <person name="Bunk B."/>
            <person name="Jeske O."/>
            <person name="Meyerdierks A."/>
            <person name="Storesund J.E."/>
            <person name="Kallscheuer N."/>
            <person name="Luecker S."/>
            <person name="Lage O.M."/>
            <person name="Pohl T."/>
            <person name="Merkel B.J."/>
            <person name="Hornburger P."/>
            <person name="Mueller R.-W."/>
            <person name="Bruemmer F."/>
            <person name="Labrenz M."/>
            <person name="Spormann A.M."/>
            <person name="Op Den Camp H."/>
            <person name="Overmann J."/>
            <person name="Amann R."/>
            <person name="Jetten M.S.M."/>
            <person name="Mascher T."/>
            <person name="Medema M.H."/>
            <person name="Devos D.P."/>
            <person name="Kaster A.-K."/>
            <person name="Ovreas L."/>
            <person name="Rohde M."/>
            <person name="Galperin M.Y."/>
            <person name="Jogler C."/>
        </authorList>
    </citation>
    <scope>NUCLEOTIDE SEQUENCE [LARGE SCALE GENOMIC DNA]</scope>
    <source>
        <strain evidence="2 3">KOR34</strain>
    </source>
</reference>